<keyword evidence="2 5" id="KW-0812">Transmembrane</keyword>
<protein>
    <submittedName>
        <fullName evidence="7">Olfactory receptor 2T1-like</fullName>
    </submittedName>
</protein>
<dbReference type="CDD" id="cd00637">
    <property type="entry name" value="7tm_classA_rhodopsin-like"/>
    <property type="match status" value="1"/>
</dbReference>
<sequence length="297" mass="33699">MNNTTEITNTKPLKILLSVLPCFFFLYVNVVMLFTLHRKPVFLESSRYILFAHLLLTDSLQLLVSIVLYIFAVGMFRVFALACHISSLLANITLKLSPLNLAVMSLERYVAVCFPLRHSDIATTKRTHLAIAVLWIVVSVDSSTQVSLFISLQNETMALSNTVICHRNRIFQKQVDSLLNKAFVVMYFVLVSIVIIFTYIAVMMIVKSASSNVHEATKAHKTVLLHLLQLCLCLVSLLYNIINSSHMSSLQGDVAIHVHYVLFVGFILFPKCLSPLIYGLRDHAFRKVFKYYFTFGL</sequence>
<evidence type="ECO:0000259" key="6">
    <source>
        <dbReference type="PROSITE" id="PS50262"/>
    </source>
</evidence>
<keyword evidence="4 5" id="KW-0472">Membrane</keyword>
<evidence type="ECO:0000256" key="5">
    <source>
        <dbReference type="SAM" id="Phobius"/>
    </source>
</evidence>
<dbReference type="GO" id="GO:0005549">
    <property type="term" value="F:odorant binding"/>
    <property type="evidence" value="ECO:0007669"/>
    <property type="project" value="TreeGrafter"/>
</dbReference>
<dbReference type="EMBL" id="JAGKHQ010000005">
    <property type="protein sequence ID" value="KAG7516915.1"/>
    <property type="molecule type" value="Genomic_DNA"/>
</dbReference>
<keyword evidence="8" id="KW-1185">Reference proteome</keyword>
<evidence type="ECO:0000313" key="7">
    <source>
        <dbReference type="EMBL" id="KAG7516915.1"/>
    </source>
</evidence>
<dbReference type="PANTHER" id="PTHR26451:SF866">
    <property type="entry name" value="ODORANT RECEPTOR-RELATED"/>
    <property type="match status" value="1"/>
</dbReference>
<evidence type="ECO:0000256" key="3">
    <source>
        <dbReference type="ARBA" id="ARBA00022989"/>
    </source>
</evidence>
<dbReference type="SUPFAM" id="SSF81321">
    <property type="entry name" value="Family A G protein-coupled receptor-like"/>
    <property type="match status" value="1"/>
</dbReference>
<dbReference type="InterPro" id="IPR000276">
    <property type="entry name" value="GPCR_Rhodpsn"/>
</dbReference>
<dbReference type="Proteomes" id="UP000693946">
    <property type="component" value="Linkage Group LG13"/>
</dbReference>
<comment type="subcellular location">
    <subcellularLocation>
        <location evidence="1">Membrane</location>
    </subcellularLocation>
</comment>
<evidence type="ECO:0000256" key="4">
    <source>
        <dbReference type="ARBA" id="ARBA00023136"/>
    </source>
</evidence>
<dbReference type="PANTHER" id="PTHR26451">
    <property type="entry name" value="G_PROTEIN_RECEP_F1_2 DOMAIN-CONTAINING PROTEIN"/>
    <property type="match status" value="1"/>
</dbReference>
<feature type="transmembrane region" description="Helical" evidence="5">
    <location>
        <begin position="48"/>
        <end position="72"/>
    </location>
</feature>
<gene>
    <name evidence="7" type="ORF">JOB18_043695</name>
</gene>
<feature type="transmembrane region" description="Helical" evidence="5">
    <location>
        <begin position="182"/>
        <end position="202"/>
    </location>
</feature>
<evidence type="ECO:0000313" key="8">
    <source>
        <dbReference type="Proteomes" id="UP000693946"/>
    </source>
</evidence>
<dbReference type="GO" id="GO:0004930">
    <property type="term" value="F:G protein-coupled receptor activity"/>
    <property type="evidence" value="ECO:0007669"/>
    <property type="project" value="InterPro"/>
</dbReference>
<dbReference type="PROSITE" id="PS50262">
    <property type="entry name" value="G_PROTEIN_RECEP_F1_2"/>
    <property type="match status" value="1"/>
</dbReference>
<keyword evidence="7" id="KW-0675">Receptor</keyword>
<dbReference type="AlphaFoldDB" id="A0AAV6SJ28"/>
<comment type="caution">
    <text evidence="7">The sequence shown here is derived from an EMBL/GenBank/DDBJ whole genome shotgun (WGS) entry which is preliminary data.</text>
</comment>
<proteinExistence type="predicted"/>
<organism evidence="7 8">
    <name type="scientific">Solea senegalensis</name>
    <name type="common">Senegalese sole</name>
    <dbReference type="NCBI Taxonomy" id="28829"/>
    <lineage>
        <taxon>Eukaryota</taxon>
        <taxon>Metazoa</taxon>
        <taxon>Chordata</taxon>
        <taxon>Craniata</taxon>
        <taxon>Vertebrata</taxon>
        <taxon>Euteleostomi</taxon>
        <taxon>Actinopterygii</taxon>
        <taxon>Neopterygii</taxon>
        <taxon>Teleostei</taxon>
        <taxon>Neoteleostei</taxon>
        <taxon>Acanthomorphata</taxon>
        <taxon>Carangaria</taxon>
        <taxon>Pleuronectiformes</taxon>
        <taxon>Pleuronectoidei</taxon>
        <taxon>Soleidae</taxon>
        <taxon>Solea</taxon>
    </lineage>
</organism>
<dbReference type="Pfam" id="PF00001">
    <property type="entry name" value="7tm_1"/>
    <property type="match status" value="1"/>
</dbReference>
<reference evidence="7 8" key="1">
    <citation type="journal article" date="2021" name="Sci. Rep.">
        <title>Chromosome anchoring in Senegalese sole (Solea senegalensis) reveals sex-associated markers and genome rearrangements in flatfish.</title>
        <authorList>
            <person name="Guerrero-Cozar I."/>
            <person name="Gomez-Garrido J."/>
            <person name="Berbel C."/>
            <person name="Martinez-Blanch J.F."/>
            <person name="Alioto T."/>
            <person name="Claros M.G."/>
            <person name="Gagnaire P.A."/>
            <person name="Manchado M."/>
        </authorList>
    </citation>
    <scope>NUCLEOTIDE SEQUENCE [LARGE SCALE GENOMIC DNA]</scope>
    <source>
        <strain evidence="7">Sse05_10M</strain>
    </source>
</reference>
<dbReference type="FunFam" id="1.20.1070.10:FF:000096">
    <property type="entry name" value="Odorant receptor 131-2"/>
    <property type="match status" value="1"/>
</dbReference>
<dbReference type="GO" id="GO:0016020">
    <property type="term" value="C:membrane"/>
    <property type="evidence" value="ECO:0007669"/>
    <property type="project" value="UniProtKB-SubCell"/>
</dbReference>
<dbReference type="InterPro" id="IPR017452">
    <property type="entry name" value="GPCR_Rhodpsn_7TM"/>
</dbReference>
<feature type="transmembrane region" description="Helical" evidence="5">
    <location>
        <begin position="254"/>
        <end position="280"/>
    </location>
</feature>
<feature type="transmembrane region" description="Helical" evidence="5">
    <location>
        <begin position="223"/>
        <end position="242"/>
    </location>
</feature>
<name>A0AAV6SJ28_SOLSE</name>
<evidence type="ECO:0000256" key="1">
    <source>
        <dbReference type="ARBA" id="ARBA00004370"/>
    </source>
</evidence>
<accession>A0AAV6SJ28</accession>
<dbReference type="GO" id="GO:0004984">
    <property type="term" value="F:olfactory receptor activity"/>
    <property type="evidence" value="ECO:0007669"/>
    <property type="project" value="TreeGrafter"/>
</dbReference>
<feature type="transmembrane region" description="Helical" evidence="5">
    <location>
        <begin position="129"/>
        <end position="150"/>
    </location>
</feature>
<feature type="transmembrane region" description="Helical" evidence="5">
    <location>
        <begin position="15"/>
        <end position="36"/>
    </location>
</feature>
<keyword evidence="3 5" id="KW-1133">Transmembrane helix</keyword>
<evidence type="ECO:0000256" key="2">
    <source>
        <dbReference type="ARBA" id="ARBA00022692"/>
    </source>
</evidence>
<feature type="domain" description="G-protein coupled receptors family 1 profile" evidence="6">
    <location>
        <begin position="28"/>
        <end position="278"/>
    </location>
</feature>
<dbReference type="InterPro" id="IPR052921">
    <property type="entry name" value="GPCR1_Superfamily_Member"/>
</dbReference>